<gene>
    <name evidence="6" type="ORF">GCM10009838_38050</name>
</gene>
<name>A0ABP5D860_9ACTN</name>
<reference evidence="7" key="1">
    <citation type="journal article" date="2019" name="Int. J. Syst. Evol. Microbiol.">
        <title>The Global Catalogue of Microorganisms (GCM) 10K type strain sequencing project: providing services to taxonomists for standard genome sequencing and annotation.</title>
        <authorList>
            <consortium name="The Broad Institute Genomics Platform"/>
            <consortium name="The Broad Institute Genome Sequencing Center for Infectious Disease"/>
            <person name="Wu L."/>
            <person name="Ma J."/>
        </authorList>
    </citation>
    <scope>NUCLEOTIDE SEQUENCE [LARGE SCALE GENOMIC DNA]</scope>
    <source>
        <strain evidence="7">JCM 16013</strain>
    </source>
</reference>
<evidence type="ECO:0000256" key="3">
    <source>
        <dbReference type="ARBA" id="ARBA00023163"/>
    </source>
</evidence>
<evidence type="ECO:0000313" key="7">
    <source>
        <dbReference type="Proteomes" id="UP001499854"/>
    </source>
</evidence>
<dbReference type="RefSeq" id="WP_344658384.1">
    <property type="nucleotide sequence ID" value="NZ_BAAAQM010000020.1"/>
</dbReference>
<dbReference type="PROSITE" id="PS50977">
    <property type="entry name" value="HTH_TETR_2"/>
    <property type="match status" value="1"/>
</dbReference>
<keyword evidence="3" id="KW-0804">Transcription</keyword>
<organism evidence="6 7">
    <name type="scientific">Catenulispora subtropica</name>
    <dbReference type="NCBI Taxonomy" id="450798"/>
    <lineage>
        <taxon>Bacteria</taxon>
        <taxon>Bacillati</taxon>
        <taxon>Actinomycetota</taxon>
        <taxon>Actinomycetes</taxon>
        <taxon>Catenulisporales</taxon>
        <taxon>Catenulisporaceae</taxon>
        <taxon>Catenulispora</taxon>
    </lineage>
</organism>
<evidence type="ECO:0000256" key="2">
    <source>
        <dbReference type="ARBA" id="ARBA00023125"/>
    </source>
</evidence>
<dbReference type="InterPro" id="IPR050109">
    <property type="entry name" value="HTH-type_TetR-like_transc_reg"/>
</dbReference>
<dbReference type="InterPro" id="IPR049484">
    <property type="entry name" value="Rv0078-like_C"/>
</dbReference>
<dbReference type="Gene3D" id="1.10.357.10">
    <property type="entry name" value="Tetracycline Repressor, domain 2"/>
    <property type="match status" value="1"/>
</dbReference>
<dbReference type="SUPFAM" id="SSF46689">
    <property type="entry name" value="Homeodomain-like"/>
    <property type="match status" value="1"/>
</dbReference>
<dbReference type="InterPro" id="IPR001647">
    <property type="entry name" value="HTH_TetR"/>
</dbReference>
<protein>
    <submittedName>
        <fullName evidence="6">TetR/AcrR family transcriptional regulator</fullName>
    </submittedName>
</protein>
<dbReference type="Pfam" id="PF00440">
    <property type="entry name" value="TetR_N"/>
    <property type="match status" value="1"/>
</dbReference>
<dbReference type="Proteomes" id="UP001499854">
    <property type="component" value="Unassembled WGS sequence"/>
</dbReference>
<dbReference type="PANTHER" id="PTHR30055:SF234">
    <property type="entry name" value="HTH-TYPE TRANSCRIPTIONAL REGULATOR BETI"/>
    <property type="match status" value="1"/>
</dbReference>
<evidence type="ECO:0000256" key="1">
    <source>
        <dbReference type="ARBA" id="ARBA00023015"/>
    </source>
</evidence>
<dbReference type="PANTHER" id="PTHR30055">
    <property type="entry name" value="HTH-TYPE TRANSCRIPTIONAL REGULATOR RUTR"/>
    <property type="match status" value="1"/>
</dbReference>
<dbReference type="PRINTS" id="PR00455">
    <property type="entry name" value="HTHTETR"/>
</dbReference>
<evidence type="ECO:0000313" key="6">
    <source>
        <dbReference type="EMBL" id="GAA1974428.1"/>
    </source>
</evidence>
<dbReference type="Pfam" id="PF21351">
    <property type="entry name" value="TetR_C_41"/>
    <property type="match status" value="1"/>
</dbReference>
<dbReference type="EMBL" id="BAAAQM010000020">
    <property type="protein sequence ID" value="GAA1974428.1"/>
    <property type="molecule type" value="Genomic_DNA"/>
</dbReference>
<dbReference type="InterPro" id="IPR009057">
    <property type="entry name" value="Homeodomain-like_sf"/>
</dbReference>
<proteinExistence type="predicted"/>
<keyword evidence="1" id="KW-0805">Transcription regulation</keyword>
<feature type="DNA-binding region" description="H-T-H motif" evidence="4">
    <location>
        <begin position="36"/>
        <end position="55"/>
    </location>
</feature>
<evidence type="ECO:0000256" key="4">
    <source>
        <dbReference type="PROSITE-ProRule" id="PRU00335"/>
    </source>
</evidence>
<comment type="caution">
    <text evidence="6">The sequence shown here is derived from an EMBL/GenBank/DDBJ whole genome shotgun (WGS) entry which is preliminary data.</text>
</comment>
<sequence length="200" mass="22002">MSGVKSRREQYSEATRAALLEAAARRFAEHGFAATALEDVAADIQATRGAVYHHFANKTALFRAVYEDAETAMLKRVEAAAALHADDPGAAADAALEMFLECCCEPVYSRLVWQEAPVALGWREWRASEEQHAFGMIERTIRTLIDVGKLPPLPVTTFARTVIHLLGSAGIDLALTAEADRARVKDEYLEVLRYMLGGRP</sequence>
<keyword evidence="7" id="KW-1185">Reference proteome</keyword>
<evidence type="ECO:0000259" key="5">
    <source>
        <dbReference type="PROSITE" id="PS50977"/>
    </source>
</evidence>
<keyword evidence="2 4" id="KW-0238">DNA-binding</keyword>
<accession>A0ABP5D860</accession>
<feature type="domain" description="HTH tetR-type" evidence="5">
    <location>
        <begin position="13"/>
        <end position="73"/>
    </location>
</feature>